<keyword evidence="3 7" id="KW-0032">Aminotransferase</keyword>
<name>A0A088SHX2_LEIPA</name>
<dbReference type="InterPro" id="IPR015421">
    <property type="entry name" value="PyrdxlP-dep_Trfase_major"/>
</dbReference>
<evidence type="ECO:0000256" key="4">
    <source>
        <dbReference type="ARBA" id="ARBA00022679"/>
    </source>
</evidence>
<dbReference type="Pfam" id="PF00155">
    <property type="entry name" value="Aminotran_1_2"/>
    <property type="match status" value="1"/>
</dbReference>
<dbReference type="GO" id="GO:0016212">
    <property type="term" value="F:kynurenine-oxoglutarate transaminase activity"/>
    <property type="evidence" value="ECO:0007669"/>
    <property type="project" value="TreeGrafter"/>
</dbReference>
<dbReference type="KEGG" id="lpan:LPMP_331400"/>
<keyword evidence="5" id="KW-0663">Pyridoxal phosphate</keyword>
<dbReference type="InterPro" id="IPR051326">
    <property type="entry name" value="Kynurenine-oxoglutarate_AT"/>
</dbReference>
<evidence type="ECO:0000256" key="5">
    <source>
        <dbReference type="ARBA" id="ARBA00022898"/>
    </source>
</evidence>
<organism evidence="7 8">
    <name type="scientific">Leishmania panamensis</name>
    <dbReference type="NCBI Taxonomy" id="5679"/>
    <lineage>
        <taxon>Eukaryota</taxon>
        <taxon>Discoba</taxon>
        <taxon>Euglenozoa</taxon>
        <taxon>Kinetoplastea</taxon>
        <taxon>Metakinetoplastina</taxon>
        <taxon>Trypanosomatida</taxon>
        <taxon>Trypanosomatidae</taxon>
        <taxon>Leishmaniinae</taxon>
        <taxon>Leishmania</taxon>
        <taxon>Leishmania guyanensis species complex</taxon>
    </lineage>
</organism>
<dbReference type="PANTHER" id="PTHR43807:SF20">
    <property type="entry name" value="FI04487P"/>
    <property type="match status" value="1"/>
</dbReference>
<dbReference type="AlphaFoldDB" id="A0A088SHX2"/>
<dbReference type="GO" id="GO:0030170">
    <property type="term" value="F:pyridoxal phosphate binding"/>
    <property type="evidence" value="ECO:0007669"/>
    <property type="project" value="InterPro"/>
</dbReference>
<evidence type="ECO:0000256" key="3">
    <source>
        <dbReference type="ARBA" id="ARBA00022576"/>
    </source>
</evidence>
<dbReference type="eggNOG" id="KOG0257">
    <property type="taxonomic scope" value="Eukaryota"/>
</dbReference>
<dbReference type="InterPro" id="IPR015422">
    <property type="entry name" value="PyrdxlP-dep_Trfase_small"/>
</dbReference>
<evidence type="ECO:0000259" key="6">
    <source>
        <dbReference type="Pfam" id="PF00155"/>
    </source>
</evidence>
<dbReference type="InterPro" id="IPR004839">
    <property type="entry name" value="Aminotransferase_I/II_large"/>
</dbReference>
<sequence>MSKFCPAQRLLGLSTSSVWEEMTPLANKYKAVNLGQGFPKFAPPRFLQEELKKILECSDEAPLAHQYCSPRGDAELITQLCKSYSKLFSQDVQPSNVVVTNGVTQALNAIFQAFINNGDEVVLVEPFYDAYYQDIFITDGVTRYVSLQPSSESADSWKLTREALLEVVNDKTKFILINTPQNVPGKVWDVEELQMIADVAKQFDVVVISDEVYMYLTYGKPHISIALLPGMWERTITLCSAGKTFSCTGWKIGWAVGCDRLIAPIAQIVSYQTFCCSTPFQIALARAMAKAEENGFYDILRDKYAARVNQLSNILTASGLCPVNPNGGFFVLADIKKVDPKHYYDASNKSQAKDWQFCLWLTKRIGVCAIPATAFCSEKSKPLYESYVRFACCKPQCELSTASERLQKLHEYLL</sequence>
<evidence type="ECO:0000313" key="8">
    <source>
        <dbReference type="Proteomes" id="UP000063063"/>
    </source>
</evidence>
<dbReference type="VEuPathDB" id="TriTrypDB:LPMP_331400"/>
<dbReference type="InterPro" id="IPR015424">
    <property type="entry name" value="PyrdxlP-dep_Trfase"/>
</dbReference>
<feature type="domain" description="Aminotransferase class I/classII large" evidence="6">
    <location>
        <begin position="31"/>
        <end position="394"/>
    </location>
</feature>
<dbReference type="EC" id="2.6.1.15" evidence="7"/>
<dbReference type="CDD" id="cd00609">
    <property type="entry name" value="AAT_like"/>
    <property type="match status" value="1"/>
</dbReference>
<dbReference type="RefSeq" id="XP_010702232.1">
    <property type="nucleotide sequence ID" value="XM_010703930.1"/>
</dbReference>
<dbReference type="GO" id="GO:0005737">
    <property type="term" value="C:cytoplasm"/>
    <property type="evidence" value="ECO:0007669"/>
    <property type="project" value="TreeGrafter"/>
</dbReference>
<proteinExistence type="inferred from homology"/>
<dbReference type="EMBL" id="CP009402">
    <property type="protein sequence ID" value="AIO01432.1"/>
    <property type="molecule type" value="Genomic_DNA"/>
</dbReference>
<dbReference type="SUPFAM" id="SSF53383">
    <property type="entry name" value="PLP-dependent transferases"/>
    <property type="match status" value="1"/>
</dbReference>
<dbReference type="GeneID" id="22578293"/>
<comment type="cofactor">
    <cofactor evidence="1">
        <name>pyridoxal 5'-phosphate</name>
        <dbReference type="ChEBI" id="CHEBI:597326"/>
    </cofactor>
</comment>
<evidence type="ECO:0000313" key="7">
    <source>
        <dbReference type="EMBL" id="AIO01432.1"/>
    </source>
</evidence>
<protein>
    <submittedName>
        <fullName evidence="7">Aminotransferase, putative</fullName>
        <ecNumber evidence="7">2.6.1.15</ecNumber>
    </submittedName>
</protein>
<dbReference type="Gene3D" id="3.90.1150.10">
    <property type="entry name" value="Aspartate Aminotransferase, domain 1"/>
    <property type="match status" value="1"/>
</dbReference>
<dbReference type="PANTHER" id="PTHR43807">
    <property type="entry name" value="FI04487P"/>
    <property type="match status" value="1"/>
</dbReference>
<dbReference type="OrthoDB" id="7042322at2759"/>
<keyword evidence="8" id="KW-1185">Reference proteome</keyword>
<comment type="similarity">
    <text evidence="2">Belongs to the class-I pyridoxal-phosphate-dependent aminotransferase family.</text>
</comment>
<accession>A0A088SHX2</accession>
<gene>
    <name evidence="7" type="ORF">LPMP_331400</name>
</gene>
<keyword evidence="4 7" id="KW-0808">Transferase</keyword>
<evidence type="ECO:0000256" key="2">
    <source>
        <dbReference type="ARBA" id="ARBA00007441"/>
    </source>
</evidence>
<reference evidence="7 8" key="1">
    <citation type="journal article" date="2015" name="Sci. Rep.">
        <title>The genome of Leishmania panamensis: insights into genomics of the L. (Viannia) subgenus.</title>
        <authorList>
            <person name="Llanes A."/>
            <person name="Restrepo C.M."/>
            <person name="Vecchio G.D."/>
            <person name="Anguizola F.J."/>
            <person name="Lleonart R."/>
        </authorList>
    </citation>
    <scope>NUCLEOTIDE SEQUENCE [LARGE SCALE GENOMIC DNA]</scope>
    <source>
        <strain evidence="7 8">MHOM/PA/94/PSC-1</strain>
    </source>
</reference>
<dbReference type="Gene3D" id="3.40.640.10">
    <property type="entry name" value="Type I PLP-dependent aspartate aminotransferase-like (Major domain)"/>
    <property type="match status" value="1"/>
</dbReference>
<dbReference type="VEuPathDB" id="TriTrypDB:LPAL13_330019800"/>
<dbReference type="GO" id="GO:0047945">
    <property type="term" value="F:L-glutamine:pyruvate aminotransferase activity"/>
    <property type="evidence" value="ECO:0007669"/>
    <property type="project" value="UniProtKB-EC"/>
</dbReference>
<evidence type="ECO:0000256" key="1">
    <source>
        <dbReference type="ARBA" id="ARBA00001933"/>
    </source>
</evidence>
<dbReference type="Proteomes" id="UP000063063">
    <property type="component" value="Chromosome 33"/>
</dbReference>
<dbReference type="FunFam" id="3.40.640.10:FF:000024">
    <property type="entry name" value="Kynurenine--oxoglutarate transaminase 3"/>
    <property type="match status" value="1"/>
</dbReference>